<dbReference type="RefSeq" id="XP_067925880.1">
    <property type="nucleotide sequence ID" value="XM_068062154.1"/>
</dbReference>
<accession>A0A2C6L6M1</accession>
<feature type="compositionally biased region" description="Basic and acidic residues" evidence="1">
    <location>
        <begin position="144"/>
        <end position="163"/>
    </location>
</feature>
<protein>
    <submittedName>
        <fullName evidence="2">Cyclin h</fullName>
    </submittedName>
</protein>
<name>A0A2C6L6M1_9APIC</name>
<reference evidence="2 3" key="1">
    <citation type="journal article" date="2017" name="Int. J. Parasitol.">
        <title>The genome of the protozoan parasite Cystoisospora suis and a reverse vaccinology approach to identify vaccine candidates.</title>
        <authorList>
            <person name="Palmieri N."/>
            <person name="Shrestha A."/>
            <person name="Ruttkowski B."/>
            <person name="Beck T."/>
            <person name="Vogl C."/>
            <person name="Tomley F."/>
            <person name="Blake D.P."/>
            <person name="Joachim A."/>
        </authorList>
    </citation>
    <scope>NUCLEOTIDE SEQUENCE [LARGE SCALE GENOMIC DNA]</scope>
    <source>
        <strain evidence="2 3">Wien I</strain>
    </source>
</reference>
<evidence type="ECO:0000313" key="2">
    <source>
        <dbReference type="EMBL" id="PHJ24207.1"/>
    </source>
</evidence>
<proteinExistence type="predicted"/>
<organism evidence="2 3">
    <name type="scientific">Cystoisospora suis</name>
    <dbReference type="NCBI Taxonomy" id="483139"/>
    <lineage>
        <taxon>Eukaryota</taxon>
        <taxon>Sar</taxon>
        <taxon>Alveolata</taxon>
        <taxon>Apicomplexa</taxon>
        <taxon>Conoidasida</taxon>
        <taxon>Coccidia</taxon>
        <taxon>Eucoccidiorida</taxon>
        <taxon>Eimeriorina</taxon>
        <taxon>Sarcocystidae</taxon>
        <taxon>Cystoisospora</taxon>
    </lineage>
</organism>
<sequence>MVLRTLQEQSEADALHMFVSCDLALLYPPAVLGVAGVLYAGKKQAALLASVGIENLEEIVKEIIVKGRLSLTGEVKQEEKRDEENKTPTGSGKKRRKEDGERIRVNESGRNLAEEAEDKGKERENKRIKTDPSSHSFQGAPGGRGERRWFSKRGEEEKRRQRG</sequence>
<feature type="compositionally biased region" description="Basic and acidic residues" evidence="1">
    <location>
        <begin position="118"/>
        <end position="132"/>
    </location>
</feature>
<comment type="caution">
    <text evidence="2">The sequence shown here is derived from an EMBL/GenBank/DDBJ whole genome shotgun (WGS) entry which is preliminary data.</text>
</comment>
<feature type="compositionally biased region" description="Basic and acidic residues" evidence="1">
    <location>
        <begin position="75"/>
        <end position="86"/>
    </location>
</feature>
<keyword evidence="3" id="KW-1185">Reference proteome</keyword>
<dbReference type="GeneID" id="94425365"/>
<dbReference type="AlphaFoldDB" id="A0A2C6L6M1"/>
<evidence type="ECO:0000313" key="3">
    <source>
        <dbReference type="Proteomes" id="UP000221165"/>
    </source>
</evidence>
<dbReference type="VEuPathDB" id="ToxoDB:CSUI_001951"/>
<feature type="region of interest" description="Disordered" evidence="1">
    <location>
        <begin position="74"/>
        <end position="163"/>
    </location>
</feature>
<feature type="compositionally biased region" description="Basic and acidic residues" evidence="1">
    <location>
        <begin position="97"/>
        <end position="107"/>
    </location>
</feature>
<gene>
    <name evidence="2" type="ORF">CSUI_001951</name>
</gene>
<dbReference type="EMBL" id="MIGC01000810">
    <property type="protein sequence ID" value="PHJ24207.1"/>
    <property type="molecule type" value="Genomic_DNA"/>
</dbReference>
<dbReference type="Proteomes" id="UP000221165">
    <property type="component" value="Unassembled WGS sequence"/>
</dbReference>
<evidence type="ECO:0000256" key="1">
    <source>
        <dbReference type="SAM" id="MobiDB-lite"/>
    </source>
</evidence>